<name>A0A2R6C0B3_9ARCH</name>
<evidence type="ECO:0000313" key="1">
    <source>
        <dbReference type="EMBL" id="PSO04322.1"/>
    </source>
</evidence>
<comment type="caution">
    <text evidence="1">The sequence shown here is derived from an EMBL/GenBank/DDBJ whole genome shotgun (WGS) entry which is preliminary data.</text>
</comment>
<organism evidence="1 2">
    <name type="scientific">Candidatus Marsarchaeota G2 archaeon ECH_B_SAG-G06</name>
    <dbReference type="NCBI Taxonomy" id="1978166"/>
    <lineage>
        <taxon>Archaea</taxon>
        <taxon>Candidatus Marsarchaeota</taxon>
        <taxon>Candidatus Marsarchaeota group 2</taxon>
    </lineage>
</organism>
<proteinExistence type="predicted"/>
<dbReference type="Proteomes" id="UP000240582">
    <property type="component" value="Unassembled WGS sequence"/>
</dbReference>
<dbReference type="EMBL" id="NEXN01000046">
    <property type="protein sequence ID" value="PSO04322.1"/>
    <property type="molecule type" value="Genomic_DNA"/>
</dbReference>
<protein>
    <submittedName>
        <fullName evidence="1">Uncharacterized protein</fullName>
    </submittedName>
</protein>
<dbReference type="AlphaFoldDB" id="A0A2R6C0B3"/>
<reference evidence="1 2" key="1">
    <citation type="submission" date="2017-04" db="EMBL/GenBank/DDBJ databases">
        <title>Novel microbial lineages endemic to geothermal iron-oxide mats fill important gaps in the evolutionary history of Archaea.</title>
        <authorList>
            <person name="Jay Z.J."/>
            <person name="Beam J.P."/>
            <person name="Dlakic M."/>
            <person name="Rusch D.B."/>
            <person name="Kozubal M.A."/>
            <person name="Inskeep W.P."/>
        </authorList>
    </citation>
    <scope>NUCLEOTIDE SEQUENCE [LARGE SCALE GENOMIC DNA]</scope>
    <source>
        <strain evidence="1">ECH_B_SAG-G06</strain>
    </source>
</reference>
<accession>A0A2R6C0B3</accession>
<sequence>MSTKLTDVVHELVLADPCTAQLLSSGVVNYTALAKSVRNPKYEKTRTTPFWYKPFRNYERFSGTCSKKTLIS</sequence>
<evidence type="ECO:0000313" key="2">
    <source>
        <dbReference type="Proteomes" id="UP000240582"/>
    </source>
</evidence>
<gene>
    <name evidence="1" type="ORF">B9Q12_02665</name>
</gene>